<proteinExistence type="inferred from homology"/>
<dbReference type="Pfam" id="PF05903">
    <property type="entry name" value="Peptidase_C97"/>
    <property type="match status" value="1"/>
</dbReference>
<keyword evidence="2" id="KW-0645">Protease</keyword>
<dbReference type="HOGENOM" id="CLU_101028_0_1_1"/>
<evidence type="ECO:0000256" key="1">
    <source>
        <dbReference type="ARBA" id="ARBA00008140"/>
    </source>
</evidence>
<dbReference type="GO" id="GO:0008233">
    <property type="term" value="F:peptidase activity"/>
    <property type="evidence" value="ECO:0007669"/>
    <property type="project" value="UniProtKB-KW"/>
</dbReference>
<dbReference type="InterPro" id="IPR008580">
    <property type="entry name" value="PPPDE_dom"/>
</dbReference>
<keyword evidence="7" id="KW-1185">Reference proteome</keyword>
<sequence>MHNEVVLRVYDLSNGQAKAISKKLLGVQLDGIWHTSIEVFGSEYFFSTQIMKCVPGMTKYGLPVHVHNLGASNKTIVELEEELSKLKKKFNFKTYNVLLNNCNHFSDDVVFFLLEKNLPKYIMEIHESVLRTPLAASFIGMGNQFNPGAE</sequence>
<evidence type="ECO:0000256" key="4">
    <source>
        <dbReference type="SAM" id="Coils"/>
    </source>
</evidence>
<dbReference type="VEuPathDB" id="MicrosporidiaDB:VCUG_01419"/>
<dbReference type="RefSeq" id="XP_008074439.1">
    <property type="nucleotide sequence ID" value="XM_008076248.1"/>
</dbReference>
<feature type="domain" description="PPPDE" evidence="5">
    <location>
        <begin position="3"/>
        <end position="143"/>
    </location>
</feature>
<dbReference type="GeneID" id="19879297"/>
<dbReference type="SMART" id="SM01179">
    <property type="entry name" value="DUF862"/>
    <property type="match status" value="1"/>
</dbReference>
<dbReference type="PANTHER" id="PTHR12378:SF7">
    <property type="entry name" value="DESUMOYLATING ISOPEPTIDASE 1"/>
    <property type="match status" value="1"/>
</dbReference>
<dbReference type="InterPro" id="IPR042266">
    <property type="entry name" value="PPPDE_sf"/>
</dbReference>
<name>L2GUS6_VAVCU</name>
<dbReference type="STRING" id="948595.L2GUS6"/>
<organism evidence="6 7">
    <name type="scientific">Vavraia culicis (isolate floridensis)</name>
    <name type="common">Microsporidian parasite</name>
    <dbReference type="NCBI Taxonomy" id="948595"/>
    <lineage>
        <taxon>Eukaryota</taxon>
        <taxon>Fungi</taxon>
        <taxon>Fungi incertae sedis</taxon>
        <taxon>Microsporidia</taxon>
        <taxon>Pleistophoridae</taxon>
        <taxon>Vavraia</taxon>
    </lineage>
</organism>
<evidence type="ECO:0000313" key="7">
    <source>
        <dbReference type="Proteomes" id="UP000011081"/>
    </source>
</evidence>
<evidence type="ECO:0000256" key="3">
    <source>
        <dbReference type="ARBA" id="ARBA00022801"/>
    </source>
</evidence>
<keyword evidence="4" id="KW-0175">Coiled coil</keyword>
<feature type="coiled-coil region" evidence="4">
    <location>
        <begin position="69"/>
        <end position="96"/>
    </location>
</feature>
<dbReference type="AlphaFoldDB" id="L2GUS6"/>
<keyword evidence="3" id="KW-0378">Hydrolase</keyword>
<reference evidence="7" key="1">
    <citation type="submission" date="2011-03" db="EMBL/GenBank/DDBJ databases">
        <title>The genome sequence of Vavraia culicis strain floridensis.</title>
        <authorList>
            <consortium name="The Broad Institute Genome Sequencing Platform"/>
            <person name="Cuomo C."/>
            <person name="Becnel J."/>
            <person name="Sanscrainte N."/>
            <person name="Young S.K."/>
            <person name="Zeng Q."/>
            <person name="Gargeya S."/>
            <person name="Fitzgerald M."/>
            <person name="Haas B."/>
            <person name="Abouelleil A."/>
            <person name="Alvarado L."/>
            <person name="Arachchi H.M."/>
            <person name="Berlin A."/>
            <person name="Chapman S.B."/>
            <person name="Gearin G."/>
            <person name="Goldberg J."/>
            <person name="Griggs A."/>
            <person name="Gujja S."/>
            <person name="Hansen M."/>
            <person name="Heiman D."/>
            <person name="Howarth C."/>
            <person name="Larimer J."/>
            <person name="Lui A."/>
            <person name="MacDonald P.J.P."/>
            <person name="McCowen C."/>
            <person name="Montmayeur A."/>
            <person name="Murphy C."/>
            <person name="Neiman D."/>
            <person name="Pearson M."/>
            <person name="Priest M."/>
            <person name="Roberts A."/>
            <person name="Saif S."/>
            <person name="Shea T."/>
            <person name="Sisk P."/>
            <person name="Stolte C."/>
            <person name="Sykes S."/>
            <person name="Wortman J."/>
            <person name="Nusbaum C."/>
            <person name="Birren B."/>
        </authorList>
    </citation>
    <scope>NUCLEOTIDE SEQUENCE [LARGE SCALE GENOMIC DNA]</scope>
    <source>
        <strain evidence="7">floridensis</strain>
    </source>
</reference>
<dbReference type="OrthoDB" id="21221at2759"/>
<dbReference type="InParanoid" id="L2GUS6"/>
<dbReference type="PROSITE" id="PS51858">
    <property type="entry name" value="PPPDE"/>
    <property type="match status" value="1"/>
</dbReference>
<evidence type="ECO:0000259" key="5">
    <source>
        <dbReference type="PROSITE" id="PS51858"/>
    </source>
</evidence>
<comment type="similarity">
    <text evidence="1">Belongs to the DeSI family.</text>
</comment>
<dbReference type="Gene3D" id="3.90.1720.30">
    <property type="entry name" value="PPPDE domains"/>
    <property type="match status" value="1"/>
</dbReference>
<accession>L2GUS6</accession>
<dbReference type="OMA" id="HLMLGKQ"/>
<dbReference type="GO" id="GO:0070646">
    <property type="term" value="P:protein modification by small protein removal"/>
    <property type="evidence" value="ECO:0007669"/>
    <property type="project" value="TreeGrafter"/>
</dbReference>
<dbReference type="Proteomes" id="UP000011081">
    <property type="component" value="Unassembled WGS sequence"/>
</dbReference>
<protein>
    <recommendedName>
        <fullName evidence="5">PPPDE domain-containing protein</fullName>
    </recommendedName>
</protein>
<dbReference type="EMBL" id="GL877425">
    <property type="protein sequence ID" value="ELA47058.1"/>
    <property type="molecule type" value="Genomic_DNA"/>
</dbReference>
<dbReference type="FunCoup" id="L2GUS6">
    <property type="interactions" value="28"/>
</dbReference>
<gene>
    <name evidence="6" type="ORF">VCUG_01419</name>
</gene>
<dbReference type="PANTHER" id="PTHR12378">
    <property type="entry name" value="DESUMOYLATING ISOPEPTIDASE"/>
    <property type="match status" value="1"/>
</dbReference>
<dbReference type="GO" id="GO:0006508">
    <property type="term" value="P:proteolysis"/>
    <property type="evidence" value="ECO:0007669"/>
    <property type="project" value="UniProtKB-KW"/>
</dbReference>
<evidence type="ECO:0000313" key="6">
    <source>
        <dbReference type="EMBL" id="ELA47058.1"/>
    </source>
</evidence>
<evidence type="ECO:0000256" key="2">
    <source>
        <dbReference type="ARBA" id="ARBA00022670"/>
    </source>
</evidence>